<sequence>MATASITGPPPPWHAAYPAPRNTAATIRREVVLDMIKQSAETSSRNYILIDLRRNDHEGGTIRDSINLPAQSLYPAIPTLYKLFKDAGLCKIIWYCSSSKGRGNRAAGWFADYIADQRDEQMESLALAEGVKGWATAGDEYIQWMTEYDAKVWSQS</sequence>
<dbReference type="KEGG" id="bze:COCCADRAFT_82333"/>
<dbReference type="GO" id="GO:0005634">
    <property type="term" value="C:nucleus"/>
    <property type="evidence" value="ECO:0007669"/>
    <property type="project" value="TreeGrafter"/>
</dbReference>
<reference evidence="2 3" key="1">
    <citation type="journal article" date="2013" name="PLoS Genet.">
        <title>Comparative genome structure, secondary metabolite, and effector coding capacity across Cochliobolus pathogens.</title>
        <authorList>
            <person name="Condon B.J."/>
            <person name="Leng Y."/>
            <person name="Wu D."/>
            <person name="Bushley K.E."/>
            <person name="Ohm R.A."/>
            <person name="Otillar R."/>
            <person name="Martin J."/>
            <person name="Schackwitz W."/>
            <person name="Grimwood J."/>
            <person name="MohdZainudin N."/>
            <person name="Xue C."/>
            <person name="Wang R."/>
            <person name="Manning V.A."/>
            <person name="Dhillon B."/>
            <person name="Tu Z.J."/>
            <person name="Steffenson B.J."/>
            <person name="Salamov A."/>
            <person name="Sun H."/>
            <person name="Lowry S."/>
            <person name="LaButti K."/>
            <person name="Han J."/>
            <person name="Copeland A."/>
            <person name="Lindquist E."/>
            <person name="Barry K."/>
            <person name="Schmutz J."/>
            <person name="Baker S.E."/>
            <person name="Ciuffetti L.M."/>
            <person name="Grigoriev I.V."/>
            <person name="Zhong S."/>
            <person name="Turgeon B.G."/>
        </authorList>
    </citation>
    <scope>NUCLEOTIDE SEQUENCE [LARGE SCALE GENOMIC DNA]</scope>
    <source>
        <strain evidence="2 3">26-R-13</strain>
    </source>
</reference>
<accession>W6YMK0</accession>
<name>W6YMK0_COCC2</name>
<evidence type="ECO:0000259" key="1">
    <source>
        <dbReference type="PROSITE" id="PS50206"/>
    </source>
</evidence>
<dbReference type="eggNOG" id="ENOG502S328">
    <property type="taxonomic scope" value="Eukaryota"/>
</dbReference>
<dbReference type="GO" id="GO:0005737">
    <property type="term" value="C:cytoplasm"/>
    <property type="evidence" value="ECO:0007669"/>
    <property type="project" value="TreeGrafter"/>
</dbReference>
<dbReference type="PANTHER" id="PTHR10828">
    <property type="entry name" value="M-PHASE INDUCER PHOSPHATASE DUAL SPECIFICITY PHOSPHATASE CDC25"/>
    <property type="match status" value="1"/>
</dbReference>
<dbReference type="RefSeq" id="XP_007707125.1">
    <property type="nucleotide sequence ID" value="XM_007708935.1"/>
</dbReference>
<dbReference type="Proteomes" id="UP000053841">
    <property type="component" value="Unassembled WGS sequence"/>
</dbReference>
<dbReference type="InterPro" id="IPR036873">
    <property type="entry name" value="Rhodanese-like_dom_sf"/>
</dbReference>
<dbReference type="EMBL" id="KI964541">
    <property type="protein sequence ID" value="EUC38723.1"/>
    <property type="molecule type" value="Genomic_DNA"/>
</dbReference>
<dbReference type="PROSITE" id="PS50206">
    <property type="entry name" value="RHODANESE_3"/>
    <property type="match status" value="1"/>
</dbReference>
<feature type="domain" description="Rhodanese" evidence="1">
    <location>
        <begin position="43"/>
        <end position="143"/>
    </location>
</feature>
<dbReference type="PANTHER" id="PTHR10828:SF50">
    <property type="entry name" value="REDUCTASE (ARC2), PUTATIVE (AFU_ORTHOLOGUE AFUA_6G13400)-RELATED"/>
    <property type="match status" value="1"/>
</dbReference>
<evidence type="ECO:0000313" key="3">
    <source>
        <dbReference type="Proteomes" id="UP000053841"/>
    </source>
</evidence>
<dbReference type="InterPro" id="IPR001763">
    <property type="entry name" value="Rhodanese-like_dom"/>
</dbReference>
<organism evidence="2 3">
    <name type="scientific">Cochliobolus carbonum (strain 26-R-13)</name>
    <name type="common">Maize leaf spot fungus</name>
    <name type="synonym">Bipolaris zeicola</name>
    <dbReference type="NCBI Taxonomy" id="930089"/>
    <lineage>
        <taxon>Eukaryota</taxon>
        <taxon>Fungi</taxon>
        <taxon>Dikarya</taxon>
        <taxon>Ascomycota</taxon>
        <taxon>Pezizomycotina</taxon>
        <taxon>Dothideomycetes</taxon>
        <taxon>Pleosporomycetidae</taxon>
        <taxon>Pleosporales</taxon>
        <taxon>Pleosporineae</taxon>
        <taxon>Pleosporaceae</taxon>
        <taxon>Bipolaris</taxon>
    </lineage>
</organism>
<dbReference type="AlphaFoldDB" id="W6YMK0"/>
<dbReference type="Gene3D" id="3.40.250.10">
    <property type="entry name" value="Rhodanese-like domain"/>
    <property type="match status" value="1"/>
</dbReference>
<dbReference type="GeneID" id="19151357"/>
<gene>
    <name evidence="2" type="ORF">COCCADRAFT_82333</name>
</gene>
<dbReference type="GO" id="GO:0004725">
    <property type="term" value="F:protein tyrosine phosphatase activity"/>
    <property type="evidence" value="ECO:0007669"/>
    <property type="project" value="TreeGrafter"/>
</dbReference>
<dbReference type="SUPFAM" id="SSF52821">
    <property type="entry name" value="Rhodanese/Cell cycle control phosphatase"/>
    <property type="match status" value="1"/>
</dbReference>
<dbReference type="OrthoDB" id="8300214at2759"/>
<dbReference type="STRING" id="930089.W6YMK0"/>
<keyword evidence="3" id="KW-1185">Reference proteome</keyword>
<evidence type="ECO:0000313" key="2">
    <source>
        <dbReference type="EMBL" id="EUC38723.1"/>
    </source>
</evidence>
<proteinExistence type="predicted"/>
<protein>
    <recommendedName>
        <fullName evidence="1">Rhodanese domain-containing protein</fullName>
    </recommendedName>
</protein>
<dbReference type="HOGENOM" id="CLU_107716_0_0_1"/>